<dbReference type="VEuPathDB" id="VectorBase:ASIC004356"/>
<proteinExistence type="predicted"/>
<organism evidence="2">
    <name type="scientific">Anopheles sinensis</name>
    <name type="common">Mosquito</name>
    <dbReference type="NCBI Taxonomy" id="74873"/>
    <lineage>
        <taxon>Eukaryota</taxon>
        <taxon>Metazoa</taxon>
        <taxon>Ecdysozoa</taxon>
        <taxon>Arthropoda</taxon>
        <taxon>Hexapoda</taxon>
        <taxon>Insecta</taxon>
        <taxon>Pterygota</taxon>
        <taxon>Neoptera</taxon>
        <taxon>Endopterygota</taxon>
        <taxon>Diptera</taxon>
        <taxon>Nematocera</taxon>
        <taxon>Culicoidea</taxon>
        <taxon>Culicidae</taxon>
        <taxon>Anophelinae</taxon>
        <taxon>Anopheles</taxon>
    </lineage>
</organism>
<sequence>MLGHSLGWCDDAIRDGLLIGNRFGSVAFAGLRREIPGNTEPPRDGLTVGNSSVEADGPTSCCSVSVSLAGRHLDRREEIAPAGPRRPRRRKNQSARTAPTPAAGGWRLVCALVCILAHHVSCDGTPDGGECRTKGARQTTATDAARRVMPPTGSWPARGYMSSIFHFTTHT</sequence>
<evidence type="ECO:0000313" key="4">
    <source>
        <dbReference type="Proteomes" id="UP000030765"/>
    </source>
</evidence>
<keyword evidence="2" id="KW-0762">Sugar transport</keyword>
<feature type="region of interest" description="Disordered" evidence="1">
    <location>
        <begin position="35"/>
        <end position="54"/>
    </location>
</feature>
<reference evidence="3" key="2">
    <citation type="submission" date="2020-05" db="UniProtKB">
        <authorList>
            <consortium name="EnsemblMetazoa"/>
        </authorList>
    </citation>
    <scope>IDENTIFICATION</scope>
</reference>
<evidence type="ECO:0000313" key="3">
    <source>
        <dbReference type="EnsemblMetazoa" id="ASIC004356-PA"/>
    </source>
</evidence>
<feature type="region of interest" description="Disordered" evidence="1">
    <location>
        <begin position="73"/>
        <end position="101"/>
    </location>
</feature>
<name>A0A084VGP0_ANOSI</name>
<dbReference type="AlphaFoldDB" id="A0A084VGP0"/>
<keyword evidence="4" id="KW-1185">Reference proteome</keyword>
<keyword evidence="2" id="KW-0813">Transport</keyword>
<dbReference type="EMBL" id="KE524836">
    <property type="protein sequence ID" value="KFB37134.1"/>
    <property type="molecule type" value="Genomic_DNA"/>
</dbReference>
<accession>A0A084VGP0</accession>
<gene>
    <name evidence="2" type="ORF">ZHAS_00004356</name>
</gene>
<dbReference type="EnsemblMetazoa" id="ASIC004356-RA">
    <property type="protein sequence ID" value="ASIC004356-PA"/>
    <property type="gene ID" value="ASIC004356"/>
</dbReference>
<evidence type="ECO:0000313" key="2">
    <source>
        <dbReference type="EMBL" id="KFB37134.1"/>
    </source>
</evidence>
<evidence type="ECO:0000256" key="1">
    <source>
        <dbReference type="SAM" id="MobiDB-lite"/>
    </source>
</evidence>
<protein>
    <submittedName>
        <fullName evidence="2 3">Sugar transporter</fullName>
    </submittedName>
</protein>
<dbReference type="EMBL" id="ATLV01013039">
    <property type="status" value="NOT_ANNOTATED_CDS"/>
    <property type="molecule type" value="Genomic_DNA"/>
</dbReference>
<reference evidence="2 4" key="1">
    <citation type="journal article" date="2014" name="BMC Genomics">
        <title>Genome sequence of Anopheles sinensis provides insight into genetics basis of mosquito competence for malaria parasites.</title>
        <authorList>
            <person name="Zhou D."/>
            <person name="Zhang D."/>
            <person name="Ding G."/>
            <person name="Shi L."/>
            <person name="Hou Q."/>
            <person name="Ye Y."/>
            <person name="Xu Y."/>
            <person name="Zhou H."/>
            <person name="Xiong C."/>
            <person name="Li S."/>
            <person name="Yu J."/>
            <person name="Hong S."/>
            <person name="Yu X."/>
            <person name="Zou P."/>
            <person name="Chen C."/>
            <person name="Chang X."/>
            <person name="Wang W."/>
            <person name="Lv Y."/>
            <person name="Sun Y."/>
            <person name="Ma L."/>
            <person name="Shen B."/>
            <person name="Zhu C."/>
        </authorList>
    </citation>
    <scope>NUCLEOTIDE SEQUENCE [LARGE SCALE GENOMIC DNA]</scope>
</reference>
<dbReference type="Proteomes" id="UP000030765">
    <property type="component" value="Unassembled WGS sequence"/>
</dbReference>